<reference evidence="5 6" key="1">
    <citation type="submission" date="2019-11" db="EMBL/GenBank/DDBJ databases">
        <title>Genome sequence of Deinococcus xianganensis Y35, AI-2 producing algicidal bacterium, isolated from lake water.</title>
        <authorList>
            <person name="Li Y."/>
        </authorList>
    </citation>
    <scope>NUCLEOTIDE SEQUENCE [LARGE SCALE GENOMIC DNA]</scope>
    <source>
        <strain evidence="5 6">Y35</strain>
    </source>
</reference>
<evidence type="ECO:0000256" key="1">
    <source>
        <dbReference type="SAM" id="Coils"/>
    </source>
</evidence>
<feature type="coiled-coil region" evidence="1">
    <location>
        <begin position="106"/>
        <end position="140"/>
    </location>
</feature>
<evidence type="ECO:0000259" key="4">
    <source>
        <dbReference type="PROSITE" id="PS51272"/>
    </source>
</evidence>
<feature type="region of interest" description="Disordered" evidence="2">
    <location>
        <begin position="200"/>
        <end position="233"/>
    </location>
</feature>
<dbReference type="InterPro" id="IPR001119">
    <property type="entry name" value="SLH_dom"/>
</dbReference>
<name>A0A6I4YKG0_9DEIO</name>
<accession>A0A6I4YKG0</accession>
<dbReference type="InterPro" id="IPR051465">
    <property type="entry name" value="Cell_Envelope_Struct_Comp"/>
</dbReference>
<dbReference type="Gene3D" id="2.40.160.20">
    <property type="match status" value="1"/>
</dbReference>
<dbReference type="InterPro" id="IPR011250">
    <property type="entry name" value="OMP/PagP_B-barrel"/>
</dbReference>
<dbReference type="EMBL" id="WVHK01000081">
    <property type="protein sequence ID" value="MXV21218.1"/>
    <property type="molecule type" value="Genomic_DNA"/>
</dbReference>
<keyword evidence="3" id="KW-0732">Signal</keyword>
<dbReference type="SUPFAM" id="SSF56925">
    <property type="entry name" value="OMPA-like"/>
    <property type="match status" value="1"/>
</dbReference>
<feature type="compositionally biased region" description="Low complexity" evidence="2">
    <location>
        <begin position="200"/>
        <end position="215"/>
    </location>
</feature>
<evidence type="ECO:0000313" key="5">
    <source>
        <dbReference type="EMBL" id="MXV21218.1"/>
    </source>
</evidence>
<evidence type="ECO:0000256" key="3">
    <source>
        <dbReference type="SAM" id="SignalP"/>
    </source>
</evidence>
<evidence type="ECO:0000256" key="2">
    <source>
        <dbReference type="SAM" id="MobiDB-lite"/>
    </source>
</evidence>
<comment type="caution">
    <text evidence="5">The sequence shown here is derived from an EMBL/GenBank/DDBJ whole genome shotgun (WGS) entry which is preliminary data.</text>
</comment>
<organism evidence="5 6">
    <name type="scientific">Deinococcus xianganensis</name>
    <dbReference type="NCBI Taxonomy" id="1507289"/>
    <lineage>
        <taxon>Bacteria</taxon>
        <taxon>Thermotogati</taxon>
        <taxon>Deinococcota</taxon>
        <taxon>Deinococci</taxon>
        <taxon>Deinococcales</taxon>
        <taxon>Deinococcaceae</taxon>
        <taxon>Deinococcus</taxon>
    </lineage>
</organism>
<keyword evidence="1" id="KW-0175">Coiled coil</keyword>
<dbReference type="PANTHER" id="PTHR43308:SF1">
    <property type="entry name" value="OUTER MEMBRANE PROTEIN ALPHA"/>
    <property type="match status" value="1"/>
</dbReference>
<dbReference type="RefSeq" id="WP_160981350.1">
    <property type="nucleotide sequence ID" value="NZ_WVHK01000081.1"/>
</dbReference>
<evidence type="ECO:0000313" key="6">
    <source>
        <dbReference type="Proteomes" id="UP000430519"/>
    </source>
</evidence>
<feature type="chain" id="PRO_5026067235" description="SLH domain-containing protein" evidence="3">
    <location>
        <begin position="18"/>
        <end position="381"/>
    </location>
</feature>
<feature type="domain" description="SLH" evidence="4">
    <location>
        <begin position="31"/>
        <end position="94"/>
    </location>
</feature>
<feature type="signal peptide" evidence="3">
    <location>
        <begin position="1"/>
        <end position="17"/>
    </location>
</feature>
<proteinExistence type="predicted"/>
<dbReference type="Pfam" id="PF00395">
    <property type="entry name" value="SLH"/>
    <property type="match status" value="1"/>
</dbReference>
<protein>
    <recommendedName>
        <fullName evidence="4">SLH domain-containing protein</fullName>
    </recommendedName>
</protein>
<gene>
    <name evidence="5" type="ORF">GLX28_16450</name>
</gene>
<dbReference type="Proteomes" id="UP000430519">
    <property type="component" value="Unassembled WGS sequence"/>
</dbReference>
<dbReference type="PROSITE" id="PS51272">
    <property type="entry name" value="SLH"/>
    <property type="match status" value="1"/>
</dbReference>
<dbReference type="AlphaFoldDB" id="A0A6I4YKG0"/>
<dbReference type="PANTHER" id="PTHR43308">
    <property type="entry name" value="OUTER MEMBRANE PROTEIN ALPHA-RELATED"/>
    <property type="match status" value="1"/>
</dbReference>
<sequence length="381" mass="39006">MRITLLLAALALGAASAQTTPAVTRAPTPAASVTITDVPAGHWAREAIGVLMGRGILQGFPDGSFGGQAPITRYEAATILYRLLTNGMLSQVQLTPADMQAIAKGLEEVTAEILTLSARLNAAEAKNRDQDARLSTIEGQAPLVGARLDAVEAAVLATAPLLTDTVPRSEYLALQARVAALEAERAATVPAPAPTVAQAQAPAPAAPVTPAVTTPAFPPAQKAPGEPQQNASQPRNLYLGLTATTLVSSEARVGGEATLGVKNAVAGFGVQVSAGYRPSAKAFTAEAAVTRQFAFQGVTPYAGVGAGAAFSPRRGATTQNATDSYLSGLVGVDYPFNESIALTGELGVRYFLSNQGYASGLDAGVERGVSPGARLGVKFRF</sequence>
<keyword evidence="6" id="KW-1185">Reference proteome</keyword>